<evidence type="ECO:0000256" key="2">
    <source>
        <dbReference type="SAM" id="Phobius"/>
    </source>
</evidence>
<dbReference type="Pfam" id="PF09912">
    <property type="entry name" value="DUF2141"/>
    <property type="match status" value="1"/>
</dbReference>
<name>M5U8V9_9BACT</name>
<keyword evidence="2" id="KW-0472">Membrane</keyword>
<organism evidence="3 4">
    <name type="scientific">Rhodopirellula sallentina SM41</name>
    <dbReference type="NCBI Taxonomy" id="1263870"/>
    <lineage>
        <taxon>Bacteria</taxon>
        <taxon>Pseudomonadati</taxon>
        <taxon>Planctomycetota</taxon>
        <taxon>Planctomycetia</taxon>
        <taxon>Pirellulales</taxon>
        <taxon>Pirellulaceae</taxon>
        <taxon>Rhodopirellula</taxon>
    </lineage>
</organism>
<evidence type="ECO:0000313" key="4">
    <source>
        <dbReference type="Proteomes" id="UP000011885"/>
    </source>
</evidence>
<dbReference type="AlphaFoldDB" id="M5U8V9"/>
<comment type="caution">
    <text evidence="3">The sequence shown here is derived from an EMBL/GenBank/DDBJ whole genome shotgun (WGS) entry which is preliminary data.</text>
</comment>
<dbReference type="EMBL" id="ANOH01000431">
    <property type="protein sequence ID" value="EMI52408.1"/>
    <property type="molecule type" value="Genomic_DNA"/>
</dbReference>
<evidence type="ECO:0000256" key="1">
    <source>
        <dbReference type="SAM" id="MobiDB-lite"/>
    </source>
</evidence>
<keyword evidence="2" id="KW-0812">Transmembrane</keyword>
<gene>
    <name evidence="3" type="ORF">RSSM_06120</name>
</gene>
<evidence type="ECO:0000313" key="3">
    <source>
        <dbReference type="EMBL" id="EMI52408.1"/>
    </source>
</evidence>
<accession>M5U8V9</accession>
<keyword evidence="2" id="KW-1133">Transmembrane helix</keyword>
<keyword evidence="4" id="KW-1185">Reference proteome</keyword>
<reference evidence="3 4" key="1">
    <citation type="journal article" date="2013" name="Mar. Genomics">
        <title>Expression of sulfatases in Rhodopirellula baltica and the diversity of sulfatases in the genus Rhodopirellula.</title>
        <authorList>
            <person name="Wegner C.E."/>
            <person name="Richter-Heitmann T."/>
            <person name="Klindworth A."/>
            <person name="Klockow C."/>
            <person name="Richter M."/>
            <person name="Achstetter T."/>
            <person name="Glockner F.O."/>
            <person name="Harder J."/>
        </authorList>
    </citation>
    <scope>NUCLEOTIDE SEQUENCE [LARGE SCALE GENOMIC DNA]</scope>
    <source>
        <strain evidence="3 4">SM41</strain>
    </source>
</reference>
<dbReference type="OrthoDB" id="9788332at2"/>
<sequence length="212" mass="22974">MDEEHPPVTRPTETAKGRMPANPRGDVSWKSYSDQWNANHGTLLMCFAAGVFLVGVAVLAYQQNRFREPSFPSADAIEQATPTQATITSTEPEFVLRVVGAADSAGEIRVAIYTSEEDFNVPEAADWKQSLVVAPNGISEFRVALSELPAEFAIAAYHDMNSNGKLDRNALGIPTERYGFSNAARGTVGPPSFESATIALPEADSVIELKIW</sequence>
<dbReference type="InterPro" id="IPR018673">
    <property type="entry name" value="DUF2141"/>
</dbReference>
<proteinExistence type="predicted"/>
<evidence type="ECO:0008006" key="5">
    <source>
        <dbReference type="Google" id="ProtNLM"/>
    </source>
</evidence>
<feature type="region of interest" description="Disordered" evidence="1">
    <location>
        <begin position="1"/>
        <end position="26"/>
    </location>
</feature>
<protein>
    <recommendedName>
        <fullName evidence="5">DUF2141 domain-containing protein</fullName>
    </recommendedName>
</protein>
<dbReference type="Proteomes" id="UP000011885">
    <property type="component" value="Unassembled WGS sequence"/>
</dbReference>
<dbReference type="PATRIC" id="fig|1263870.3.peg.6483"/>
<feature type="transmembrane region" description="Helical" evidence="2">
    <location>
        <begin position="42"/>
        <end position="61"/>
    </location>
</feature>